<evidence type="ECO:0000313" key="2">
    <source>
        <dbReference type="Proteomes" id="UP001148737"/>
    </source>
</evidence>
<accession>A0ACC1R198</accession>
<comment type="caution">
    <text evidence="1">The sequence shown here is derived from an EMBL/GenBank/DDBJ whole genome shotgun (WGS) entry which is preliminary data.</text>
</comment>
<evidence type="ECO:0000313" key="1">
    <source>
        <dbReference type="EMBL" id="KAJ3495310.1"/>
    </source>
</evidence>
<keyword evidence="2" id="KW-1185">Reference proteome</keyword>
<name>A0ACC1R198_9HYPO</name>
<protein>
    <submittedName>
        <fullName evidence="1">Uncharacterized protein</fullName>
    </submittedName>
</protein>
<organism evidence="1 2">
    <name type="scientific">Lecanicillium saksenae</name>
    <dbReference type="NCBI Taxonomy" id="468837"/>
    <lineage>
        <taxon>Eukaryota</taxon>
        <taxon>Fungi</taxon>
        <taxon>Dikarya</taxon>
        <taxon>Ascomycota</taxon>
        <taxon>Pezizomycotina</taxon>
        <taxon>Sordariomycetes</taxon>
        <taxon>Hypocreomycetidae</taxon>
        <taxon>Hypocreales</taxon>
        <taxon>Cordycipitaceae</taxon>
        <taxon>Lecanicillium</taxon>
    </lineage>
</organism>
<sequence length="130" mass="15394">MNFGVWGPGSRDRNEFKLVNRRLEAKVHELGGKKWLYAHTYYSEREFWDIYPRDKYDALREKYGATHLPSVYDKVKVDIEAEERALRASWRARVAARFWNIWPLRGLYGYYKAARGGDYLLTRAASRVVS</sequence>
<proteinExistence type="predicted"/>
<dbReference type="EMBL" id="JANAKD010000294">
    <property type="protein sequence ID" value="KAJ3495310.1"/>
    <property type="molecule type" value="Genomic_DNA"/>
</dbReference>
<gene>
    <name evidence="1" type="ORF">NLG97_g3486</name>
</gene>
<dbReference type="Proteomes" id="UP001148737">
    <property type="component" value="Unassembled WGS sequence"/>
</dbReference>
<reference evidence="1" key="1">
    <citation type="submission" date="2022-07" db="EMBL/GenBank/DDBJ databases">
        <title>Genome Sequence of Lecanicillium saksenae.</title>
        <authorList>
            <person name="Buettner E."/>
        </authorList>
    </citation>
    <scope>NUCLEOTIDE SEQUENCE</scope>
    <source>
        <strain evidence="1">VT-O1</strain>
    </source>
</reference>